<dbReference type="InterPro" id="IPR057695">
    <property type="entry name" value="DUF7935"/>
</dbReference>
<reference evidence="2 3" key="1">
    <citation type="submission" date="2020-03" db="EMBL/GenBank/DDBJ databases">
        <title>Genomic Encyclopedia of Type Strains, Phase IV (KMG-IV): sequencing the most valuable type-strain genomes for metagenomic binning, comparative biology and taxonomic classification.</title>
        <authorList>
            <person name="Goeker M."/>
        </authorList>
    </citation>
    <scope>NUCLEOTIDE SEQUENCE [LARGE SCALE GENOMIC DNA]</scope>
    <source>
        <strain evidence="2 3">DSM 105096</strain>
    </source>
</reference>
<organism evidence="2 3">
    <name type="scientific">Neolewinella antarctica</name>
    <dbReference type="NCBI Taxonomy" id="442734"/>
    <lineage>
        <taxon>Bacteria</taxon>
        <taxon>Pseudomonadati</taxon>
        <taxon>Bacteroidota</taxon>
        <taxon>Saprospiria</taxon>
        <taxon>Saprospirales</taxon>
        <taxon>Lewinellaceae</taxon>
        <taxon>Neolewinella</taxon>
    </lineage>
</organism>
<proteinExistence type="predicted"/>
<evidence type="ECO:0000313" key="2">
    <source>
        <dbReference type="EMBL" id="NJC27896.1"/>
    </source>
</evidence>
<dbReference type="Proteomes" id="UP000770785">
    <property type="component" value="Unassembled WGS sequence"/>
</dbReference>
<keyword evidence="1" id="KW-0812">Transmembrane</keyword>
<dbReference type="Pfam" id="PF25589">
    <property type="entry name" value="DUF7935"/>
    <property type="match status" value="1"/>
</dbReference>
<dbReference type="RefSeq" id="WP_168039430.1">
    <property type="nucleotide sequence ID" value="NZ_JAATJH010000007.1"/>
</dbReference>
<sequence length="197" mass="21677">MPPGKTSPKTLLYMDVTILTLLLAFFVFATVATLAWLVSRTLGTVTETLAELRETTRRQAARDNQPEADKDAANALRLQACERFTLMTERIAVPNLLLRIPPASGASAKEYTTTLLLTIREEFEYNVTQQIYVSDALWSVLLQARDNVSQLILRAAEGAESGTQVASRLRLMSANQPADAIALAQSAVRREATQVLL</sequence>
<keyword evidence="1" id="KW-1133">Transmembrane helix</keyword>
<keyword evidence="1" id="KW-0472">Membrane</keyword>
<accession>A0ABX0XEY8</accession>
<comment type="caution">
    <text evidence="2">The sequence shown here is derived from an EMBL/GenBank/DDBJ whole genome shotgun (WGS) entry which is preliminary data.</text>
</comment>
<gene>
    <name evidence="2" type="ORF">GGR27_003415</name>
</gene>
<evidence type="ECO:0000256" key="1">
    <source>
        <dbReference type="SAM" id="Phobius"/>
    </source>
</evidence>
<evidence type="ECO:0000313" key="3">
    <source>
        <dbReference type="Proteomes" id="UP000770785"/>
    </source>
</evidence>
<protein>
    <submittedName>
        <fullName evidence="2">Uncharacterized protein</fullName>
    </submittedName>
</protein>
<keyword evidence="3" id="KW-1185">Reference proteome</keyword>
<feature type="transmembrane region" description="Helical" evidence="1">
    <location>
        <begin position="12"/>
        <end position="38"/>
    </location>
</feature>
<dbReference type="EMBL" id="JAATJH010000007">
    <property type="protein sequence ID" value="NJC27896.1"/>
    <property type="molecule type" value="Genomic_DNA"/>
</dbReference>
<name>A0ABX0XEY8_9BACT</name>